<dbReference type="RefSeq" id="WP_053222256.1">
    <property type="nucleotide sequence ID" value="NZ_LRPB01000023.1"/>
</dbReference>
<dbReference type="STRING" id="1914963.AWW67_02655"/>
<comment type="caution">
    <text evidence="2">The sequence shown here is derived from an EMBL/GenBank/DDBJ whole genome shotgun (WGS) entry which is preliminary data.</text>
</comment>
<reference evidence="2 3" key="1">
    <citation type="submission" date="2016-01" db="EMBL/GenBank/DDBJ databases">
        <title>Genome sequencing of Roseivirga seohaensis SW-152.</title>
        <authorList>
            <person name="Selvaratnam C."/>
            <person name="Thevarajoo S."/>
            <person name="Goh K.M."/>
            <person name="Ee R."/>
            <person name="Chan K.-G."/>
            <person name="Chong C.S."/>
        </authorList>
    </citation>
    <scope>NUCLEOTIDE SEQUENCE [LARGE SCALE GENOMIC DNA]</scope>
    <source>
        <strain evidence="2 3">SW-152</strain>
    </source>
</reference>
<dbReference type="InterPro" id="IPR008964">
    <property type="entry name" value="Invasin/intimin_cell_adhesion"/>
</dbReference>
<dbReference type="AlphaFoldDB" id="A0A150XZF1"/>
<dbReference type="Gene3D" id="2.60.40.1080">
    <property type="match status" value="1"/>
</dbReference>
<dbReference type="Pfam" id="PF10517">
    <property type="entry name" value="DM13"/>
    <property type="match status" value="1"/>
</dbReference>
<organism evidence="2 3">
    <name type="scientific">Roseivirga seohaensis</name>
    <dbReference type="NCBI Taxonomy" id="1914963"/>
    <lineage>
        <taxon>Bacteria</taxon>
        <taxon>Pseudomonadati</taxon>
        <taxon>Bacteroidota</taxon>
        <taxon>Cytophagia</taxon>
        <taxon>Cytophagales</taxon>
        <taxon>Roseivirgaceae</taxon>
        <taxon>Roseivirga</taxon>
    </lineage>
</organism>
<proteinExistence type="predicted"/>
<evidence type="ECO:0000259" key="1">
    <source>
        <dbReference type="PROSITE" id="PS51549"/>
    </source>
</evidence>
<sequence>MKHIKFYFSILSMALLSNCIGTDIVEDVAVIETVSINNAIDSLKIGDTYTFSADYFNGLGKPVEAMITWSSSDPSIISIEQTGSAQAITAGNVYIKAAKGNNADSVKVNAGNTTSVLANNRQGTFMGRNNYSVSGNFSLQEVNGSLTLIFDDNFRASSGPGLYVYLSNQPTSITGGEEVGKLMKNAGAQSYSIATNIQLTTYNYVLIYCKPFGVPFGTGSYN</sequence>
<evidence type="ECO:0000313" key="3">
    <source>
        <dbReference type="Proteomes" id="UP000075663"/>
    </source>
</evidence>
<protein>
    <recommendedName>
        <fullName evidence="1">DM13 domain-containing protein</fullName>
    </recommendedName>
</protein>
<dbReference type="PROSITE" id="PS51549">
    <property type="entry name" value="DM13"/>
    <property type="match status" value="1"/>
</dbReference>
<dbReference type="InterPro" id="IPR019545">
    <property type="entry name" value="DM13_domain"/>
</dbReference>
<dbReference type="SUPFAM" id="SSF49373">
    <property type="entry name" value="Invasin/intimin cell-adhesion fragments"/>
    <property type="match status" value="1"/>
</dbReference>
<accession>A0A150XZF1</accession>
<dbReference type="InterPro" id="IPR003343">
    <property type="entry name" value="Big_2"/>
</dbReference>
<dbReference type="Pfam" id="PF02368">
    <property type="entry name" value="Big_2"/>
    <property type="match status" value="1"/>
</dbReference>
<gene>
    <name evidence="2" type="ORF">AWW67_02655</name>
</gene>
<evidence type="ECO:0000313" key="2">
    <source>
        <dbReference type="EMBL" id="KYG84034.1"/>
    </source>
</evidence>
<dbReference type="EMBL" id="LRPB01000023">
    <property type="protein sequence ID" value="KYG84034.1"/>
    <property type="molecule type" value="Genomic_DNA"/>
</dbReference>
<name>A0A150XZF1_9BACT</name>
<dbReference type="Proteomes" id="UP000075663">
    <property type="component" value="Unassembled WGS sequence"/>
</dbReference>
<feature type="domain" description="DM13" evidence="1">
    <location>
        <begin position="123"/>
        <end position="222"/>
    </location>
</feature>